<dbReference type="InterPro" id="IPR039513">
    <property type="entry name" value="PL-6"/>
</dbReference>
<evidence type="ECO:0000313" key="2">
    <source>
        <dbReference type="EMBL" id="PSW20493.1"/>
    </source>
</evidence>
<name>A0A2T3NW30_9GAMM</name>
<proteinExistence type="predicted"/>
<gene>
    <name evidence="2" type="ORF">C9I98_06485</name>
</gene>
<dbReference type="InterPro" id="IPR012334">
    <property type="entry name" value="Pectin_lyas_fold"/>
</dbReference>
<dbReference type="OrthoDB" id="6475864at2"/>
<dbReference type="GO" id="GO:0016829">
    <property type="term" value="F:lyase activity"/>
    <property type="evidence" value="ECO:0007669"/>
    <property type="project" value="UniProtKB-KW"/>
</dbReference>
<feature type="signal peptide" evidence="1">
    <location>
        <begin position="1"/>
        <end position="24"/>
    </location>
</feature>
<sequence length="549" mass="59836">MKKLTPIAAALAATLSLAAFHVSADNNASNTNTNAIAASSTLASSNLEALSSEQLVAATSRTLVDASDIAQVSAEAAEQLKQQLVNAKDGETITIPAGRYANLGVVEITANDVTVKAEEAGTVLLTGLVQLVTQGDDITLDSLVFTEGGPAERFGGVRLEGMRNTLQNSTFYYFNEDYAYEPDERRSEYPRYLWVSLWGKDGKVVNNRFEGKHKRGTLIGIQKNIDDKADNHLIAENIFYSQKKNRYNELDIKEAIRYNGNSWEAIRIGDSKSSQWPSRTQFINNLLVDSDGERELISVKSGENLIAGNTIFESASMISLRHGKGNIVENNVVLGNLKQDTGGIRIYDENHIVRNNYFMGLRGAGGQIAGNADVRGGVVINTGIINVKDGEVLDQSVKGKELNKQWTPKNVSVANNTMVDVEFGMVHGNQGHRVSLFDNSSVDTIFTGDKISFNDNVVFNLDEALQSLRADPQAALTSPSYSNEVYYGSTHGFYSLPKGILAEKPSYKMVNGFYQFEGVGADVSKLKVLSADEIGPDYRVKTSLKADNS</sequence>
<dbReference type="Gene3D" id="2.160.20.10">
    <property type="entry name" value="Single-stranded right-handed beta-helix, Pectin lyase-like"/>
    <property type="match status" value="1"/>
</dbReference>
<organism evidence="2 3">
    <name type="scientific">Photobacterium sanctipauli</name>
    <dbReference type="NCBI Taxonomy" id="1342794"/>
    <lineage>
        <taxon>Bacteria</taxon>
        <taxon>Pseudomonadati</taxon>
        <taxon>Pseudomonadota</taxon>
        <taxon>Gammaproteobacteria</taxon>
        <taxon>Vibrionales</taxon>
        <taxon>Vibrionaceae</taxon>
        <taxon>Photobacterium</taxon>
    </lineage>
</organism>
<keyword evidence="2" id="KW-0456">Lyase</keyword>
<protein>
    <submittedName>
        <fullName evidence="2">Alginate lyase</fullName>
    </submittedName>
</protein>
<evidence type="ECO:0000256" key="1">
    <source>
        <dbReference type="SAM" id="SignalP"/>
    </source>
</evidence>
<accession>A0A2T3NW30</accession>
<feature type="chain" id="PRO_5015463589" evidence="1">
    <location>
        <begin position="25"/>
        <end position="549"/>
    </location>
</feature>
<dbReference type="SUPFAM" id="SSF51126">
    <property type="entry name" value="Pectin lyase-like"/>
    <property type="match status" value="1"/>
</dbReference>
<dbReference type="Proteomes" id="UP000241771">
    <property type="component" value="Unassembled WGS sequence"/>
</dbReference>
<dbReference type="InterPro" id="IPR011050">
    <property type="entry name" value="Pectin_lyase_fold/virulence"/>
</dbReference>
<keyword evidence="3" id="KW-1185">Reference proteome</keyword>
<reference evidence="2 3" key="1">
    <citation type="submission" date="2018-01" db="EMBL/GenBank/DDBJ databases">
        <title>Whole genome sequencing of Histamine producing bacteria.</title>
        <authorList>
            <person name="Butler K."/>
        </authorList>
    </citation>
    <scope>NUCLEOTIDE SEQUENCE [LARGE SCALE GENOMIC DNA]</scope>
    <source>
        <strain evidence="2 3">DSM 100436</strain>
    </source>
</reference>
<comment type="caution">
    <text evidence="2">The sequence shown here is derived from an EMBL/GenBank/DDBJ whole genome shotgun (WGS) entry which is preliminary data.</text>
</comment>
<evidence type="ECO:0000313" key="3">
    <source>
        <dbReference type="Proteomes" id="UP000241771"/>
    </source>
</evidence>
<keyword evidence="1" id="KW-0732">Signal</keyword>
<dbReference type="RefSeq" id="WP_036817905.1">
    <property type="nucleotide sequence ID" value="NZ_JGVO01000109.1"/>
</dbReference>
<dbReference type="CDD" id="cd14251">
    <property type="entry name" value="PL-6"/>
    <property type="match status" value="1"/>
</dbReference>
<dbReference type="AlphaFoldDB" id="A0A2T3NW30"/>
<dbReference type="Pfam" id="PF14592">
    <property type="entry name" value="Chondroitinas_B"/>
    <property type="match status" value="1"/>
</dbReference>
<dbReference type="EMBL" id="PYMA01000003">
    <property type="protein sequence ID" value="PSW20493.1"/>
    <property type="molecule type" value="Genomic_DNA"/>
</dbReference>